<evidence type="ECO:0000256" key="1">
    <source>
        <dbReference type="SAM" id="MobiDB-lite"/>
    </source>
</evidence>
<sequence length="72" mass="7957">MADWDGASESDLKAAGVEPLPDGRRGLRLKGWHIESIKRPILGSLARQENTENLDKTTQSLEQNTVKDELGL</sequence>
<name>A0A426X0U5_ENSVE</name>
<evidence type="ECO:0000313" key="2">
    <source>
        <dbReference type="EMBL" id="RRT33077.1"/>
    </source>
</evidence>
<proteinExistence type="predicted"/>
<protein>
    <submittedName>
        <fullName evidence="2">Uncharacterized protein</fullName>
    </submittedName>
</protein>
<dbReference type="EMBL" id="AMZH03029953">
    <property type="protein sequence ID" value="RRT33077.1"/>
    <property type="molecule type" value="Genomic_DNA"/>
</dbReference>
<gene>
    <name evidence="2" type="ORF">B296_00049475</name>
</gene>
<accession>A0A426X0U5</accession>
<dbReference type="Proteomes" id="UP000287651">
    <property type="component" value="Unassembled WGS sequence"/>
</dbReference>
<evidence type="ECO:0000313" key="3">
    <source>
        <dbReference type="Proteomes" id="UP000287651"/>
    </source>
</evidence>
<organism evidence="2 3">
    <name type="scientific">Ensete ventricosum</name>
    <name type="common">Abyssinian banana</name>
    <name type="synonym">Musa ensete</name>
    <dbReference type="NCBI Taxonomy" id="4639"/>
    <lineage>
        <taxon>Eukaryota</taxon>
        <taxon>Viridiplantae</taxon>
        <taxon>Streptophyta</taxon>
        <taxon>Embryophyta</taxon>
        <taxon>Tracheophyta</taxon>
        <taxon>Spermatophyta</taxon>
        <taxon>Magnoliopsida</taxon>
        <taxon>Liliopsida</taxon>
        <taxon>Zingiberales</taxon>
        <taxon>Musaceae</taxon>
        <taxon>Ensete</taxon>
    </lineage>
</organism>
<dbReference type="AlphaFoldDB" id="A0A426X0U5"/>
<reference evidence="2 3" key="1">
    <citation type="journal article" date="2014" name="Agronomy (Basel)">
        <title>A Draft Genome Sequence for Ensete ventricosum, the Drought-Tolerant Tree Against Hunger.</title>
        <authorList>
            <person name="Harrison J."/>
            <person name="Moore K.A."/>
            <person name="Paszkiewicz K."/>
            <person name="Jones T."/>
            <person name="Grant M."/>
            <person name="Ambacheew D."/>
            <person name="Muzemil S."/>
            <person name="Studholme D.J."/>
        </authorList>
    </citation>
    <scope>NUCLEOTIDE SEQUENCE [LARGE SCALE GENOMIC DNA]</scope>
</reference>
<comment type="caution">
    <text evidence="2">The sequence shown here is derived from an EMBL/GenBank/DDBJ whole genome shotgun (WGS) entry which is preliminary data.</text>
</comment>
<feature type="region of interest" description="Disordered" evidence="1">
    <location>
        <begin position="1"/>
        <end position="25"/>
    </location>
</feature>
<feature type="region of interest" description="Disordered" evidence="1">
    <location>
        <begin position="48"/>
        <end position="72"/>
    </location>
</feature>